<sequence>MMKLLIALIAALGGVAVAVQSKVNGGLGPMSETYTTNNLQLVGNHLVVYF</sequence>
<proteinExistence type="predicted"/>
<reference evidence="2" key="1">
    <citation type="journal article" date="2019" name="Int. J. Syst. Evol. Microbiol.">
        <title>The Global Catalogue of Microorganisms (GCM) 10K type strain sequencing project: providing services to taxonomists for standard genome sequencing and annotation.</title>
        <authorList>
            <consortium name="The Broad Institute Genomics Platform"/>
            <consortium name="The Broad Institute Genome Sequencing Center for Infectious Disease"/>
            <person name="Wu L."/>
            <person name="Ma J."/>
        </authorList>
    </citation>
    <scope>NUCLEOTIDE SEQUENCE [LARGE SCALE GENOMIC DNA]</scope>
    <source>
        <strain evidence="2">CCUG 56331</strain>
    </source>
</reference>
<evidence type="ECO:0000313" key="2">
    <source>
        <dbReference type="Proteomes" id="UP001595978"/>
    </source>
</evidence>
<name>A0ABW0R9Z5_9BACL</name>
<dbReference type="Proteomes" id="UP001595978">
    <property type="component" value="Unassembled WGS sequence"/>
</dbReference>
<dbReference type="RefSeq" id="WP_390309306.1">
    <property type="nucleotide sequence ID" value="NZ_JBHSNQ010000064.1"/>
</dbReference>
<evidence type="ECO:0000313" key="1">
    <source>
        <dbReference type="EMBL" id="MFC5541604.1"/>
    </source>
</evidence>
<organism evidence="1 2">
    <name type="scientific">Ureibacillus suwonensis</name>
    <dbReference type="NCBI Taxonomy" id="313007"/>
    <lineage>
        <taxon>Bacteria</taxon>
        <taxon>Bacillati</taxon>
        <taxon>Bacillota</taxon>
        <taxon>Bacilli</taxon>
        <taxon>Bacillales</taxon>
        <taxon>Caryophanaceae</taxon>
        <taxon>Ureibacillus</taxon>
    </lineage>
</organism>
<keyword evidence="2" id="KW-1185">Reference proteome</keyword>
<protein>
    <submittedName>
        <fullName evidence="1">Uncharacterized protein</fullName>
    </submittedName>
</protein>
<comment type="caution">
    <text evidence="1">The sequence shown here is derived from an EMBL/GenBank/DDBJ whole genome shotgun (WGS) entry which is preliminary data.</text>
</comment>
<gene>
    <name evidence="1" type="ORF">ACFPOH_07490</name>
</gene>
<dbReference type="EMBL" id="JBHSNQ010000064">
    <property type="protein sequence ID" value="MFC5541604.1"/>
    <property type="molecule type" value="Genomic_DNA"/>
</dbReference>
<accession>A0ABW0R9Z5</accession>